<dbReference type="InterPro" id="IPR052345">
    <property type="entry name" value="Rad_response_metalloprotease"/>
</dbReference>
<dbReference type="PANTHER" id="PTHR43236">
    <property type="entry name" value="ANTITOXIN HIGA1"/>
    <property type="match status" value="1"/>
</dbReference>
<dbReference type="AlphaFoldDB" id="A0A2M7BU43"/>
<dbReference type="InterPro" id="IPR010359">
    <property type="entry name" value="IrrE_HExxH"/>
</dbReference>
<reference evidence="3" key="1">
    <citation type="submission" date="2017-09" db="EMBL/GenBank/DDBJ databases">
        <title>Depth-based differentiation of microbial function through sediment-hosted aquifers and enrichment of novel symbionts in the deep terrestrial subsurface.</title>
        <authorList>
            <person name="Probst A.J."/>
            <person name="Ladd B."/>
            <person name="Jarett J.K."/>
            <person name="Geller-Mcgrath D.E."/>
            <person name="Sieber C.M.K."/>
            <person name="Emerson J.B."/>
            <person name="Anantharaman K."/>
            <person name="Thomas B.C."/>
            <person name="Malmstrom R."/>
            <person name="Stieglmeier M."/>
            <person name="Klingl A."/>
            <person name="Woyke T."/>
            <person name="Ryan C.M."/>
            <person name="Banfield J.F."/>
        </authorList>
    </citation>
    <scope>NUCLEOTIDE SEQUENCE [LARGE SCALE GENOMIC DNA]</scope>
</reference>
<gene>
    <name evidence="2" type="ORF">COS49_02455</name>
</gene>
<dbReference type="EMBL" id="PEUX01000053">
    <property type="protein sequence ID" value="PIV10082.1"/>
    <property type="molecule type" value="Genomic_DNA"/>
</dbReference>
<proteinExistence type="predicted"/>
<dbReference type="PANTHER" id="PTHR43236:SF1">
    <property type="entry name" value="BLL7220 PROTEIN"/>
    <property type="match status" value="1"/>
</dbReference>
<comment type="caution">
    <text evidence="2">The sequence shown here is derived from an EMBL/GenBank/DDBJ whole genome shotgun (WGS) entry which is preliminary data.</text>
</comment>
<feature type="domain" description="IrrE N-terminal-like" evidence="1">
    <location>
        <begin position="85"/>
        <end position="198"/>
    </location>
</feature>
<sequence>MDYRKIRVSFLDNKEINKNADLFRKKHWNKLVPVDMEEIIEIKLKISLAPIPNLQNSFGVDAFITSNWQLIYVDRVSYLDERFQNRLRFSLAHEIGHFVLHKNIYSGFNIKKVEDFYKLFKDIPQEQYGYFETQANKFANYLLVPRDRLVIEREKVLEMMKRQSVQIEELDKQTLNSYMAIPVSKTFGVSDEVVQIALNDLNNRE</sequence>
<name>A0A2M7BU43_9BACT</name>
<dbReference type="Pfam" id="PF06114">
    <property type="entry name" value="Peptidase_M78"/>
    <property type="match status" value="1"/>
</dbReference>
<evidence type="ECO:0000259" key="1">
    <source>
        <dbReference type="Pfam" id="PF06114"/>
    </source>
</evidence>
<organism evidence="2 3">
    <name type="scientific">Candidatus Portnoybacteria bacterium CG03_land_8_20_14_0_80_41_10</name>
    <dbReference type="NCBI Taxonomy" id="1974808"/>
    <lineage>
        <taxon>Bacteria</taxon>
        <taxon>Candidatus Portnoyibacteriota</taxon>
    </lineage>
</organism>
<evidence type="ECO:0000313" key="3">
    <source>
        <dbReference type="Proteomes" id="UP000229894"/>
    </source>
</evidence>
<accession>A0A2M7BU43</accession>
<evidence type="ECO:0000313" key="2">
    <source>
        <dbReference type="EMBL" id="PIV10082.1"/>
    </source>
</evidence>
<protein>
    <recommendedName>
        <fullName evidence="1">IrrE N-terminal-like domain-containing protein</fullName>
    </recommendedName>
</protein>
<dbReference type="Gene3D" id="1.10.10.2910">
    <property type="match status" value="1"/>
</dbReference>
<dbReference type="Proteomes" id="UP000229894">
    <property type="component" value="Unassembled WGS sequence"/>
</dbReference>